<reference evidence="1 2" key="1">
    <citation type="journal article" date="2019" name="Nat. Ecol. Evol.">
        <title>Megaphylogeny resolves global patterns of mushroom evolution.</title>
        <authorList>
            <person name="Varga T."/>
            <person name="Krizsan K."/>
            <person name="Foldi C."/>
            <person name="Dima B."/>
            <person name="Sanchez-Garcia M."/>
            <person name="Sanchez-Ramirez S."/>
            <person name="Szollosi G.J."/>
            <person name="Szarkandi J.G."/>
            <person name="Papp V."/>
            <person name="Albert L."/>
            <person name="Andreopoulos W."/>
            <person name="Angelini C."/>
            <person name="Antonin V."/>
            <person name="Barry K.W."/>
            <person name="Bougher N.L."/>
            <person name="Buchanan P."/>
            <person name="Buyck B."/>
            <person name="Bense V."/>
            <person name="Catcheside P."/>
            <person name="Chovatia M."/>
            <person name="Cooper J."/>
            <person name="Damon W."/>
            <person name="Desjardin D."/>
            <person name="Finy P."/>
            <person name="Geml J."/>
            <person name="Haridas S."/>
            <person name="Hughes K."/>
            <person name="Justo A."/>
            <person name="Karasinski D."/>
            <person name="Kautmanova I."/>
            <person name="Kiss B."/>
            <person name="Kocsube S."/>
            <person name="Kotiranta H."/>
            <person name="LaButti K.M."/>
            <person name="Lechner B.E."/>
            <person name="Liimatainen K."/>
            <person name="Lipzen A."/>
            <person name="Lukacs Z."/>
            <person name="Mihaltcheva S."/>
            <person name="Morgado L.N."/>
            <person name="Niskanen T."/>
            <person name="Noordeloos M.E."/>
            <person name="Ohm R.A."/>
            <person name="Ortiz-Santana B."/>
            <person name="Ovrebo C."/>
            <person name="Racz N."/>
            <person name="Riley R."/>
            <person name="Savchenko A."/>
            <person name="Shiryaev A."/>
            <person name="Soop K."/>
            <person name="Spirin V."/>
            <person name="Szebenyi C."/>
            <person name="Tomsovsky M."/>
            <person name="Tulloss R.E."/>
            <person name="Uehling J."/>
            <person name="Grigoriev I.V."/>
            <person name="Vagvolgyi C."/>
            <person name="Papp T."/>
            <person name="Martin F.M."/>
            <person name="Miettinen O."/>
            <person name="Hibbett D.S."/>
            <person name="Nagy L.G."/>
        </authorList>
    </citation>
    <scope>NUCLEOTIDE SEQUENCE [LARGE SCALE GENOMIC DNA]</scope>
    <source>
        <strain evidence="1 2">CBS 309.79</strain>
    </source>
</reference>
<dbReference type="Proteomes" id="UP000305067">
    <property type="component" value="Unassembled WGS sequence"/>
</dbReference>
<dbReference type="SUPFAM" id="SSF141130">
    <property type="entry name" value="Acetamidase/Formamidase-like"/>
    <property type="match status" value="1"/>
</dbReference>
<dbReference type="InterPro" id="IPR004304">
    <property type="entry name" value="FmdA_AmdA"/>
</dbReference>
<gene>
    <name evidence="1" type="ORF">BDV98DRAFT_595934</name>
</gene>
<dbReference type="OrthoDB" id="9975579at2759"/>
<organism evidence="1 2">
    <name type="scientific">Pterulicium gracile</name>
    <dbReference type="NCBI Taxonomy" id="1884261"/>
    <lineage>
        <taxon>Eukaryota</taxon>
        <taxon>Fungi</taxon>
        <taxon>Dikarya</taxon>
        <taxon>Basidiomycota</taxon>
        <taxon>Agaricomycotina</taxon>
        <taxon>Agaricomycetes</taxon>
        <taxon>Agaricomycetidae</taxon>
        <taxon>Agaricales</taxon>
        <taxon>Pleurotineae</taxon>
        <taxon>Pterulaceae</taxon>
        <taxon>Pterulicium</taxon>
    </lineage>
</organism>
<proteinExistence type="predicted"/>
<accession>A0A5C3QDC4</accession>
<dbReference type="EMBL" id="ML178841">
    <property type="protein sequence ID" value="TFK98168.1"/>
    <property type="molecule type" value="Genomic_DNA"/>
</dbReference>
<name>A0A5C3QDC4_9AGAR</name>
<dbReference type="GO" id="GO:0016811">
    <property type="term" value="F:hydrolase activity, acting on carbon-nitrogen (but not peptide) bonds, in linear amides"/>
    <property type="evidence" value="ECO:0007669"/>
    <property type="project" value="InterPro"/>
</dbReference>
<sequence length="170" mass="18323">MIDQVLRMLISTPPLPELLKVWNECETKLVVEAQRLVDGGEVVPPIAFLPLEKGAYVGAREGSVGFGDGDEDLMERIKNLSKGSRCYFPVYVPGANLSVGDLHFSQGDGEVSFCGAIETAGIITLKTSTIKDGVENFALRLPIFLPSPVDPVYSSQDGVPPPSQYMKVPA</sequence>
<dbReference type="Gene3D" id="2.60.120.580">
    <property type="entry name" value="Acetamidase/Formamidase-like domains"/>
    <property type="match status" value="1"/>
</dbReference>
<dbReference type="STRING" id="1884261.A0A5C3QDC4"/>
<dbReference type="PANTHER" id="PTHR31891">
    <property type="entry name" value="FORMAMIDASE C869.04-RELATED"/>
    <property type="match status" value="1"/>
</dbReference>
<dbReference type="Pfam" id="PF03069">
    <property type="entry name" value="FmdA_AmdA"/>
    <property type="match status" value="1"/>
</dbReference>
<evidence type="ECO:0000313" key="1">
    <source>
        <dbReference type="EMBL" id="TFK98168.1"/>
    </source>
</evidence>
<protein>
    <submittedName>
        <fullName evidence="1">Acetamidase/Formamidase</fullName>
    </submittedName>
</protein>
<keyword evidence="2" id="KW-1185">Reference proteome</keyword>
<dbReference type="AlphaFoldDB" id="A0A5C3QDC4"/>
<evidence type="ECO:0000313" key="2">
    <source>
        <dbReference type="Proteomes" id="UP000305067"/>
    </source>
</evidence>
<dbReference type="PANTHER" id="PTHR31891:SF1">
    <property type="entry name" value="FORMAMIDASE C869.04-RELATED"/>
    <property type="match status" value="1"/>
</dbReference>